<gene>
    <name evidence="2" type="ORF">H9846_02710</name>
</gene>
<keyword evidence="1" id="KW-1133">Transmembrane helix</keyword>
<reference evidence="2" key="1">
    <citation type="journal article" date="2021" name="PeerJ">
        <title>Extensive microbial diversity within the chicken gut microbiome revealed by metagenomics and culture.</title>
        <authorList>
            <person name="Gilroy R."/>
            <person name="Ravi A."/>
            <person name="Getino M."/>
            <person name="Pursley I."/>
            <person name="Horton D.L."/>
            <person name="Alikhan N.F."/>
            <person name="Baker D."/>
            <person name="Gharbi K."/>
            <person name="Hall N."/>
            <person name="Watson M."/>
            <person name="Adriaenssens E.M."/>
            <person name="Foster-Nyarko E."/>
            <person name="Jarju S."/>
            <person name="Secka A."/>
            <person name="Antonio M."/>
            <person name="Oren A."/>
            <person name="Chaudhuri R.R."/>
            <person name="La Ragione R."/>
            <person name="Hildebrand F."/>
            <person name="Pallen M.J."/>
        </authorList>
    </citation>
    <scope>NUCLEOTIDE SEQUENCE</scope>
    <source>
        <strain evidence="2">ChiHecec2B26-7398</strain>
    </source>
</reference>
<evidence type="ECO:0000313" key="3">
    <source>
        <dbReference type="Proteomes" id="UP000886751"/>
    </source>
</evidence>
<feature type="transmembrane region" description="Helical" evidence="1">
    <location>
        <begin position="59"/>
        <end position="92"/>
    </location>
</feature>
<proteinExistence type="predicted"/>
<comment type="caution">
    <text evidence="2">The sequence shown here is derived from an EMBL/GenBank/DDBJ whole genome shotgun (WGS) entry which is preliminary data.</text>
</comment>
<evidence type="ECO:0000256" key="1">
    <source>
        <dbReference type="SAM" id="Phobius"/>
    </source>
</evidence>
<protein>
    <submittedName>
        <fullName evidence="2">VanZ family protein</fullName>
    </submittedName>
</protein>
<sequence length="133" mass="14626">MAFYGLLALTAGWFTLMTWLSHQDGEHTRRTSRRLAEGLSALEHDTRALELFLRRAAHGVLFAVFSFLYAATLHTGGLPAGLFALAPAWAWADEATKRWCRGRHFSWADVARNLAGVLLGLALFAALCALLAL</sequence>
<accession>A0A9D1XZR0</accession>
<dbReference type="EMBL" id="DXEI01000046">
    <property type="protein sequence ID" value="HIX94347.1"/>
    <property type="molecule type" value="Genomic_DNA"/>
</dbReference>
<dbReference type="NCBIfam" id="NF037970">
    <property type="entry name" value="vanZ_1"/>
    <property type="match status" value="1"/>
</dbReference>
<keyword evidence="1" id="KW-0472">Membrane</keyword>
<dbReference type="Proteomes" id="UP000886751">
    <property type="component" value="Unassembled WGS sequence"/>
</dbReference>
<organism evidence="2 3">
    <name type="scientific">Candidatus Gemmiger excrementipullorum</name>
    <dbReference type="NCBI Taxonomy" id="2838610"/>
    <lineage>
        <taxon>Bacteria</taxon>
        <taxon>Bacillati</taxon>
        <taxon>Bacillota</taxon>
        <taxon>Clostridia</taxon>
        <taxon>Eubacteriales</taxon>
        <taxon>Gemmiger</taxon>
    </lineage>
</organism>
<evidence type="ECO:0000313" key="2">
    <source>
        <dbReference type="EMBL" id="HIX94347.1"/>
    </source>
</evidence>
<reference evidence="2" key="2">
    <citation type="submission" date="2021-04" db="EMBL/GenBank/DDBJ databases">
        <authorList>
            <person name="Gilroy R."/>
        </authorList>
    </citation>
    <scope>NUCLEOTIDE SEQUENCE</scope>
    <source>
        <strain evidence="2">ChiHecec2B26-7398</strain>
    </source>
</reference>
<dbReference type="AlphaFoldDB" id="A0A9D1XZR0"/>
<name>A0A9D1XZR0_9FIRM</name>
<keyword evidence="1" id="KW-0812">Transmembrane</keyword>
<feature type="transmembrane region" description="Helical" evidence="1">
    <location>
        <begin position="113"/>
        <end position="132"/>
    </location>
</feature>